<evidence type="ECO:0000256" key="3">
    <source>
        <dbReference type="ARBA" id="ARBA00022840"/>
    </source>
</evidence>
<dbReference type="PANTHER" id="PTHR42711:SF18">
    <property type="entry name" value="ABC TRANSPORTER, ATP-BINDING PROTEIN"/>
    <property type="match status" value="1"/>
</dbReference>
<feature type="domain" description="ABC transporter" evidence="4">
    <location>
        <begin position="5"/>
        <end position="249"/>
    </location>
</feature>
<name>A0A9Y1BN45_9ARCH</name>
<keyword evidence="3 5" id="KW-0067">ATP-binding</keyword>
<dbReference type="PANTHER" id="PTHR42711">
    <property type="entry name" value="ABC TRANSPORTER ATP-BINDING PROTEIN"/>
    <property type="match status" value="1"/>
</dbReference>
<keyword evidence="2" id="KW-0547">Nucleotide-binding</keyword>
<dbReference type="Proteomes" id="UP001201020">
    <property type="component" value="Chromosome"/>
</dbReference>
<evidence type="ECO:0000313" key="5">
    <source>
        <dbReference type="EMBL" id="UJG41329.1"/>
    </source>
</evidence>
<reference evidence="5" key="1">
    <citation type="journal article" date="2022" name="Nat. Microbiol.">
        <title>Unique mobile elements and scalable gene flow at the prokaryote-eukaryote boundary revealed by circularized Asgard archaea genomes.</title>
        <authorList>
            <person name="Wu F."/>
            <person name="Speth D.R."/>
            <person name="Philosof A."/>
            <person name="Cremiere A."/>
            <person name="Narayanan A."/>
            <person name="Barco R.A."/>
            <person name="Connon S.A."/>
            <person name="Amend J.P."/>
            <person name="Antoshechkin I.A."/>
            <person name="Orphan V.J."/>
        </authorList>
    </citation>
    <scope>NUCLEOTIDE SEQUENCE</scope>
    <source>
        <strain evidence="5">PM71</strain>
    </source>
</reference>
<evidence type="ECO:0000259" key="4">
    <source>
        <dbReference type="PROSITE" id="PS50893"/>
    </source>
</evidence>
<keyword evidence="1" id="KW-0813">Transport</keyword>
<dbReference type="AlphaFoldDB" id="A0A9Y1BN45"/>
<protein>
    <submittedName>
        <fullName evidence="5">ATP-binding cassette domain-containing protein</fullName>
    </submittedName>
</protein>
<evidence type="ECO:0000256" key="1">
    <source>
        <dbReference type="ARBA" id="ARBA00022448"/>
    </source>
</evidence>
<dbReference type="Pfam" id="PF00005">
    <property type="entry name" value="ABC_tran"/>
    <property type="match status" value="1"/>
</dbReference>
<gene>
    <name evidence="5" type="ORF">K9W45_02440</name>
</gene>
<organism evidence="5">
    <name type="scientific">Candidatus Heimdallarchaeum aukensis</name>
    <dbReference type="NCBI Taxonomy" id="2876573"/>
    <lineage>
        <taxon>Archaea</taxon>
        <taxon>Promethearchaeati</taxon>
        <taxon>Candidatus Heimdallarchaeota</taxon>
        <taxon>Candidatus Heimdallarchaeia (ex Rinke et al. 2021) (nom. nud.)</taxon>
        <taxon>Candidatus Heimdallarchaeales</taxon>
        <taxon>Candidatus Heimdallarchaeaceae</taxon>
        <taxon>Candidatus Heimdallarchaeum</taxon>
    </lineage>
</organism>
<dbReference type="Gene3D" id="3.40.50.300">
    <property type="entry name" value="P-loop containing nucleotide triphosphate hydrolases"/>
    <property type="match status" value="1"/>
</dbReference>
<dbReference type="InterPro" id="IPR050763">
    <property type="entry name" value="ABC_transporter_ATP-binding"/>
</dbReference>
<dbReference type="SUPFAM" id="SSF52540">
    <property type="entry name" value="P-loop containing nucleoside triphosphate hydrolases"/>
    <property type="match status" value="1"/>
</dbReference>
<dbReference type="GO" id="GO:0016887">
    <property type="term" value="F:ATP hydrolysis activity"/>
    <property type="evidence" value="ECO:0007669"/>
    <property type="project" value="InterPro"/>
</dbReference>
<dbReference type="InterPro" id="IPR003439">
    <property type="entry name" value="ABC_transporter-like_ATP-bd"/>
</dbReference>
<sequence>MNPVIEIENIEKIYRKKSRKGLFKRELIEVRALDNISFNVEEGIIFSLLGPNGAGKTTLIKILTTLLLPTAGKARILGYDVVKEGGKIRKHINAMLMGERSIYWKLTGYQNLEYFASLYHIPRKVAKVKIDKLSEKLDLSDFINRKVETYSSGQKFKIAFAKSLLNDPKLIFLDEPTATLDPRAAREVREIIKQLNDEGTTIFLTTHNMNEADELSDEVAILDLGKIIEIDTPENLKEQIHTSESIVIDVPFIELRSKDKLLSDIRSLSFVSDIAYSQVVNGNGNKGEEKTKIRITTSKEINLSNIVNLFEKNSIPILSINQEKISLEDVFLSKTGRLLSEDTSKRV</sequence>
<dbReference type="GO" id="GO:0005524">
    <property type="term" value="F:ATP binding"/>
    <property type="evidence" value="ECO:0007669"/>
    <property type="project" value="UniProtKB-KW"/>
</dbReference>
<dbReference type="InterPro" id="IPR027417">
    <property type="entry name" value="P-loop_NTPase"/>
</dbReference>
<dbReference type="SMART" id="SM00382">
    <property type="entry name" value="AAA"/>
    <property type="match status" value="1"/>
</dbReference>
<dbReference type="InterPro" id="IPR003593">
    <property type="entry name" value="AAA+_ATPase"/>
</dbReference>
<proteinExistence type="predicted"/>
<dbReference type="PROSITE" id="PS50893">
    <property type="entry name" value="ABC_TRANSPORTER_2"/>
    <property type="match status" value="1"/>
</dbReference>
<dbReference type="EMBL" id="CP084166">
    <property type="protein sequence ID" value="UJG41329.1"/>
    <property type="molecule type" value="Genomic_DNA"/>
</dbReference>
<accession>A0A9Y1BN45</accession>
<evidence type="ECO:0000256" key="2">
    <source>
        <dbReference type="ARBA" id="ARBA00022741"/>
    </source>
</evidence>